<dbReference type="GO" id="GO:0008999">
    <property type="term" value="F:protein-N-terminal-alanine acetyltransferase activity"/>
    <property type="evidence" value="ECO:0007669"/>
    <property type="project" value="UniProtKB-EC"/>
</dbReference>
<name>A0A840LID0_9BURK</name>
<dbReference type="Pfam" id="PF13302">
    <property type="entry name" value="Acetyltransf_3"/>
    <property type="match status" value="1"/>
</dbReference>
<protein>
    <submittedName>
        <fullName evidence="5">Ribosomal-protein-alanine N-acetyltransferase</fullName>
        <ecNumber evidence="5">2.3.1.267</ecNumber>
    </submittedName>
</protein>
<dbReference type="EC" id="2.3.1.267" evidence="5"/>
<dbReference type="PANTHER" id="PTHR43792">
    <property type="entry name" value="GNAT FAMILY, PUTATIVE (AFU_ORTHOLOGUE AFUA_3G00765)-RELATED-RELATED"/>
    <property type="match status" value="1"/>
</dbReference>
<sequence>MPPPSTHSCSAVSLAAPTAADAQELLGFELANREFFESMINARPAGYYSLEGVRAAIAQAEQDAREDQGYQFLLRDGEHRLAGRINLSHVRRANFHAASLGYRIGADFQGRGLAKAAMRLVLVEAFTRLGLERLDATARPENIGSLRVLLSGGFRQFGHSRRSFELGGEWFDLLHFERHAADWRIAQGQLS</sequence>
<evidence type="ECO:0000256" key="3">
    <source>
        <dbReference type="ARBA" id="ARBA00038502"/>
    </source>
</evidence>
<reference evidence="5 6" key="1">
    <citation type="submission" date="2020-08" db="EMBL/GenBank/DDBJ databases">
        <title>Functional genomics of gut bacteria from endangered species of beetles.</title>
        <authorList>
            <person name="Carlos-Shanley C."/>
        </authorList>
    </citation>
    <scope>NUCLEOTIDE SEQUENCE [LARGE SCALE GENOMIC DNA]</scope>
    <source>
        <strain evidence="5 6">S00239</strain>
    </source>
</reference>
<feature type="domain" description="N-acetyltransferase" evidence="4">
    <location>
        <begin position="26"/>
        <end position="177"/>
    </location>
</feature>
<dbReference type="RefSeq" id="WP_184303993.1">
    <property type="nucleotide sequence ID" value="NZ_JACHLP010000011.1"/>
</dbReference>
<dbReference type="Gene3D" id="3.40.630.30">
    <property type="match status" value="1"/>
</dbReference>
<dbReference type="EMBL" id="JACHLP010000011">
    <property type="protein sequence ID" value="MBB4845749.1"/>
    <property type="molecule type" value="Genomic_DNA"/>
</dbReference>
<dbReference type="InterPro" id="IPR051531">
    <property type="entry name" value="N-acetyltransferase"/>
</dbReference>
<dbReference type="PROSITE" id="PS51186">
    <property type="entry name" value="GNAT"/>
    <property type="match status" value="1"/>
</dbReference>
<dbReference type="InterPro" id="IPR016181">
    <property type="entry name" value="Acyl_CoA_acyltransferase"/>
</dbReference>
<keyword evidence="2 5" id="KW-0012">Acyltransferase</keyword>
<comment type="caution">
    <text evidence="5">The sequence shown here is derived from an EMBL/GenBank/DDBJ whole genome shotgun (WGS) entry which is preliminary data.</text>
</comment>
<dbReference type="GO" id="GO:0005737">
    <property type="term" value="C:cytoplasm"/>
    <property type="evidence" value="ECO:0007669"/>
    <property type="project" value="TreeGrafter"/>
</dbReference>
<comment type="similarity">
    <text evidence="3">Belongs to the acetyltransferase family. RimJ subfamily.</text>
</comment>
<evidence type="ECO:0000256" key="2">
    <source>
        <dbReference type="ARBA" id="ARBA00023315"/>
    </source>
</evidence>
<evidence type="ECO:0000313" key="5">
    <source>
        <dbReference type="EMBL" id="MBB4845749.1"/>
    </source>
</evidence>
<accession>A0A840LID0</accession>
<dbReference type="PANTHER" id="PTHR43792:SF8">
    <property type="entry name" value="[RIBOSOMAL PROTEIN US5]-ALANINE N-ACETYLTRANSFERASE"/>
    <property type="match status" value="1"/>
</dbReference>
<dbReference type="Proteomes" id="UP000562027">
    <property type="component" value="Unassembled WGS sequence"/>
</dbReference>
<keyword evidence="6" id="KW-1185">Reference proteome</keyword>
<dbReference type="SUPFAM" id="SSF55729">
    <property type="entry name" value="Acyl-CoA N-acyltransferases (Nat)"/>
    <property type="match status" value="1"/>
</dbReference>
<evidence type="ECO:0000313" key="6">
    <source>
        <dbReference type="Proteomes" id="UP000562027"/>
    </source>
</evidence>
<proteinExistence type="inferred from homology"/>
<keyword evidence="1 5" id="KW-0808">Transferase</keyword>
<organism evidence="5 6">
    <name type="scientific">Roseateles oligotrophus</name>
    <dbReference type="NCBI Taxonomy" id="1769250"/>
    <lineage>
        <taxon>Bacteria</taxon>
        <taxon>Pseudomonadati</taxon>
        <taxon>Pseudomonadota</taxon>
        <taxon>Betaproteobacteria</taxon>
        <taxon>Burkholderiales</taxon>
        <taxon>Sphaerotilaceae</taxon>
        <taxon>Roseateles</taxon>
    </lineage>
</organism>
<dbReference type="InterPro" id="IPR000182">
    <property type="entry name" value="GNAT_dom"/>
</dbReference>
<evidence type="ECO:0000259" key="4">
    <source>
        <dbReference type="PROSITE" id="PS51186"/>
    </source>
</evidence>
<evidence type="ECO:0000256" key="1">
    <source>
        <dbReference type="ARBA" id="ARBA00022679"/>
    </source>
</evidence>
<dbReference type="AlphaFoldDB" id="A0A840LID0"/>
<gene>
    <name evidence="5" type="ORF">HNP55_004301</name>
</gene>